<evidence type="ECO:0000313" key="2">
    <source>
        <dbReference type="Proteomes" id="UP000031184"/>
    </source>
</evidence>
<sequence>MELQDEATFGLSAEQKLSITKSKGIALQREILKIGY</sequence>
<dbReference type="Proteomes" id="UP000031184">
    <property type="component" value="Unassembled WGS sequence"/>
</dbReference>
<accession>A0A0B4EY74</accession>
<dbReference type="EMBL" id="AUZI01000010">
    <property type="protein sequence ID" value="KID49919.1"/>
    <property type="molecule type" value="Genomic_DNA"/>
</dbReference>
<protein>
    <submittedName>
        <fullName evidence="1">Uncharacterized protein</fullName>
    </submittedName>
</protein>
<evidence type="ECO:0000313" key="1">
    <source>
        <dbReference type="EMBL" id="KID49919.1"/>
    </source>
</evidence>
<dbReference type="AlphaFoldDB" id="A0A0B4EY74"/>
<reference evidence="1 2" key="1">
    <citation type="submission" date="2013-08" db="EMBL/GenBank/DDBJ databases">
        <title>An opportunistic ruminal bacterium that causes liver abscesses in cattle.</title>
        <authorList>
            <person name="Benahmed F.H."/>
            <person name="Rasmussen M."/>
            <person name="Harbottle H."/>
            <person name="Soppet D."/>
            <person name="Nagaraja T.G."/>
            <person name="Davidson M."/>
        </authorList>
    </citation>
    <scope>NUCLEOTIDE SEQUENCE [LARGE SCALE GENOMIC DNA]</scope>
    <source>
        <strain evidence="1 2">B35</strain>
    </source>
</reference>
<comment type="caution">
    <text evidence="1">The sequence shown here is derived from an EMBL/GenBank/DDBJ whole genome shotgun (WGS) entry which is preliminary data.</text>
</comment>
<name>A0A0B4EY74_9FUSO</name>
<gene>
    <name evidence="1" type="ORF">C095_02000</name>
</gene>
<dbReference type="PATRIC" id="fig|1226633.4.peg.394"/>
<proteinExistence type="predicted"/>
<organism evidence="1 2">
    <name type="scientific">Fusobacterium necrophorum subsp. funduliforme B35</name>
    <dbReference type="NCBI Taxonomy" id="1226633"/>
    <lineage>
        <taxon>Bacteria</taxon>
        <taxon>Fusobacteriati</taxon>
        <taxon>Fusobacteriota</taxon>
        <taxon>Fusobacteriia</taxon>
        <taxon>Fusobacteriales</taxon>
        <taxon>Fusobacteriaceae</taxon>
        <taxon>Fusobacterium</taxon>
    </lineage>
</organism>